<keyword evidence="2" id="KW-1015">Disulfide bond</keyword>
<dbReference type="SUPFAM" id="SSF57440">
    <property type="entry name" value="Kringle-like"/>
    <property type="match status" value="3"/>
</dbReference>
<feature type="chain" id="PRO_5006874779" evidence="5">
    <location>
        <begin position="25"/>
        <end position="801"/>
    </location>
</feature>
<gene>
    <name evidence="7" type="primary">PLG</name>
    <name evidence="7" type="ORF">T01_10356</name>
</gene>
<dbReference type="InterPro" id="IPR050759">
    <property type="entry name" value="Serine_protease_kringle"/>
</dbReference>
<dbReference type="Pfam" id="PF00051">
    <property type="entry name" value="Kringle"/>
    <property type="match status" value="1"/>
</dbReference>
<accession>A0A0V1B071</accession>
<feature type="domain" description="Kringle" evidence="6">
    <location>
        <begin position="490"/>
        <end position="579"/>
    </location>
</feature>
<dbReference type="PANTHER" id="PTHR24261">
    <property type="entry name" value="PLASMINOGEN-RELATED"/>
    <property type="match status" value="1"/>
</dbReference>
<protein>
    <submittedName>
        <fullName evidence="7">Plasminogen</fullName>
    </submittedName>
</protein>
<dbReference type="InterPro" id="IPR000001">
    <property type="entry name" value="Kringle"/>
</dbReference>
<evidence type="ECO:0000259" key="6">
    <source>
        <dbReference type="PROSITE" id="PS50070"/>
    </source>
</evidence>
<dbReference type="InterPro" id="IPR018056">
    <property type="entry name" value="Kringle_CS"/>
</dbReference>
<evidence type="ECO:0000256" key="3">
    <source>
        <dbReference type="PROSITE-ProRule" id="PRU00121"/>
    </source>
</evidence>
<dbReference type="InterPro" id="IPR013806">
    <property type="entry name" value="Kringle-like"/>
</dbReference>
<dbReference type="AlphaFoldDB" id="A0A0V1B071"/>
<keyword evidence="1 3" id="KW-0420">Kringle</keyword>
<evidence type="ECO:0000256" key="4">
    <source>
        <dbReference type="SAM" id="Phobius"/>
    </source>
</evidence>
<organism evidence="7 8">
    <name type="scientific">Trichinella spiralis</name>
    <name type="common">Trichina worm</name>
    <dbReference type="NCBI Taxonomy" id="6334"/>
    <lineage>
        <taxon>Eukaryota</taxon>
        <taxon>Metazoa</taxon>
        <taxon>Ecdysozoa</taxon>
        <taxon>Nematoda</taxon>
        <taxon>Enoplea</taxon>
        <taxon>Dorylaimia</taxon>
        <taxon>Trichinellida</taxon>
        <taxon>Trichinellidae</taxon>
        <taxon>Trichinella</taxon>
    </lineage>
</organism>
<feature type="transmembrane region" description="Helical" evidence="4">
    <location>
        <begin position="718"/>
        <end position="740"/>
    </location>
</feature>
<dbReference type="Proteomes" id="UP000054776">
    <property type="component" value="Unassembled WGS sequence"/>
</dbReference>
<dbReference type="Gene3D" id="2.40.20.10">
    <property type="entry name" value="Plasminogen Kringle 4"/>
    <property type="match status" value="3"/>
</dbReference>
<dbReference type="InParanoid" id="A0A0V1B071"/>
<dbReference type="PANTHER" id="PTHR24261:SF7">
    <property type="entry name" value="KRINGLE DOMAIN-CONTAINING PROTEIN"/>
    <property type="match status" value="1"/>
</dbReference>
<keyword evidence="4" id="KW-0812">Transmembrane</keyword>
<evidence type="ECO:0000256" key="1">
    <source>
        <dbReference type="ARBA" id="ARBA00022572"/>
    </source>
</evidence>
<proteinExistence type="predicted"/>
<dbReference type="PROSITE" id="PS00021">
    <property type="entry name" value="KRINGLE_1"/>
    <property type="match status" value="1"/>
</dbReference>
<keyword evidence="4" id="KW-1133">Transmembrane helix</keyword>
<name>A0A0V1B071_TRISP</name>
<sequence length="801" mass="92326">MAAKLGIYFTSLFLLFSTTNLVQLYPGFDPNNYADVSCLPYSYMSNFTYYGKLDHAIDGTPCSPWLHRFRGWTTQEFVPHNYCRNIELRNAGGPYCMDRHGQTHICFHPCEHVACVDPDSRSFSLSTIYKTTSITSSPCLNWGSVENLLDANKLTLLKKYMSFWKWEGNVCKTGGRPKAANELGRKFFHVALFCMVQKESVYVEPCHPICEIATMKCLPYDFPTRYKDEPTFGARNVTLAGMPCKRWNFPLMADTNFCACPRENAKFCNKAGLFCFVDHPFYKWQPCYSTCESEFSDQLGCLYQYELLGMRYLGMRNYTYDGYLCMEWNLKMDEKITNLAAEYGVLGLNLCRNLGNLKIGPWCFVQLEDGSTERRACFQTCENQQLQSDRDIPCYKSDDKQQQRPSVKKYLKTYTVNHIPCMRWSLINPNNSKDNYCKEVEESNFIPSCYETATQRLTPCYINCIGEEDTVSMFASEEITCISSDSLARYSGTRATTVSGHACLTWEGAKEVSKEISVYKMATPHRLGFPSLKEANNYCRNPDNDPSGPWCVDWSLKKRYCFFRAHGIWQEFPCTYSSCALIESWELCRFLWHQRWLAALQFSPELRCLDTDVRQMVQYQGPKATTVTGKRCKKRLGYTVFCRNDDFHPHGPFCVTEEGTEEPCFPLCTEFYQMSTKYKAVEDVFKLADKILSKRGDVFVYKTSGKYRHSQADSQLKFAFWTFIGALLILTLSCVCFPLLRFMPVLRGYIAAHSLLTPEDQGYRKLVQVFHENGRLPPSFEDFKKKKAKLPPNADPVLLLK</sequence>
<evidence type="ECO:0000313" key="8">
    <source>
        <dbReference type="Proteomes" id="UP000054776"/>
    </source>
</evidence>
<feature type="signal peptide" evidence="5">
    <location>
        <begin position="1"/>
        <end position="24"/>
    </location>
</feature>
<comment type="caution">
    <text evidence="7">The sequence shown here is derived from an EMBL/GenBank/DDBJ whole genome shotgun (WGS) entry which is preliminary data.</text>
</comment>
<dbReference type="InterPro" id="IPR038178">
    <property type="entry name" value="Kringle_sf"/>
</dbReference>
<evidence type="ECO:0000256" key="2">
    <source>
        <dbReference type="ARBA" id="ARBA00023157"/>
    </source>
</evidence>
<feature type="domain" description="Kringle" evidence="6">
    <location>
        <begin position="309"/>
        <end position="381"/>
    </location>
</feature>
<dbReference type="OrthoDB" id="5917794at2759"/>
<dbReference type="PROSITE" id="PS50070">
    <property type="entry name" value="KRINGLE_2"/>
    <property type="match status" value="2"/>
</dbReference>
<keyword evidence="4" id="KW-0472">Membrane</keyword>
<reference evidence="7 8" key="1">
    <citation type="submission" date="2015-01" db="EMBL/GenBank/DDBJ databases">
        <title>Evolution of Trichinella species and genotypes.</title>
        <authorList>
            <person name="Korhonen P.K."/>
            <person name="Edoardo P."/>
            <person name="Giuseppe L.R."/>
            <person name="Gasser R.B."/>
        </authorList>
    </citation>
    <scope>NUCLEOTIDE SEQUENCE [LARGE SCALE GENOMIC DNA]</scope>
    <source>
        <strain evidence="7">ISS3</strain>
    </source>
</reference>
<dbReference type="STRING" id="6334.A0A0V1B071"/>
<dbReference type="EMBL" id="JYDH01000142">
    <property type="protein sequence ID" value="KRY30420.1"/>
    <property type="molecule type" value="Genomic_DNA"/>
</dbReference>
<keyword evidence="5" id="KW-0732">Signal</keyword>
<comment type="caution">
    <text evidence="3">Lacks conserved residue(s) required for the propagation of feature annotation.</text>
</comment>
<dbReference type="SMART" id="SM00130">
    <property type="entry name" value="KR"/>
    <property type="match status" value="2"/>
</dbReference>
<evidence type="ECO:0000313" key="7">
    <source>
        <dbReference type="EMBL" id="KRY30420.1"/>
    </source>
</evidence>
<keyword evidence="8" id="KW-1185">Reference proteome</keyword>
<evidence type="ECO:0000256" key="5">
    <source>
        <dbReference type="SAM" id="SignalP"/>
    </source>
</evidence>